<evidence type="ECO:0000313" key="2">
    <source>
        <dbReference type="Proteomes" id="UP000694521"/>
    </source>
</evidence>
<protein>
    <submittedName>
        <fullName evidence="1">Uncharacterized protein</fullName>
    </submittedName>
</protein>
<dbReference type="AlphaFoldDB" id="A0A8B9IFV9"/>
<dbReference type="Proteomes" id="UP000694521">
    <property type="component" value="Unplaced"/>
</dbReference>
<organism evidence="1 2">
    <name type="scientific">Anser cygnoides</name>
    <name type="common">Swan goose</name>
    <dbReference type="NCBI Taxonomy" id="8845"/>
    <lineage>
        <taxon>Eukaryota</taxon>
        <taxon>Metazoa</taxon>
        <taxon>Chordata</taxon>
        <taxon>Craniata</taxon>
        <taxon>Vertebrata</taxon>
        <taxon>Euteleostomi</taxon>
        <taxon>Archelosauria</taxon>
        <taxon>Archosauria</taxon>
        <taxon>Dinosauria</taxon>
        <taxon>Saurischia</taxon>
        <taxon>Theropoda</taxon>
        <taxon>Coelurosauria</taxon>
        <taxon>Aves</taxon>
        <taxon>Neognathae</taxon>
        <taxon>Galloanserae</taxon>
        <taxon>Anseriformes</taxon>
        <taxon>Anatidae</taxon>
        <taxon>Anserinae</taxon>
        <taxon>Anser</taxon>
    </lineage>
</organism>
<sequence>KETLVVFSAVLLSVRGISGPHGRLPGNKEDQMCAARGTLAIVQGRELVSLQGEKASLRGGLKGQRFSCFCPCSSIALRHFRQQSVCNRGDENIGKGCHPARRLGGDTARTADLK</sequence>
<name>A0A8B9IFV9_ANSCY</name>
<keyword evidence="2" id="KW-1185">Reference proteome</keyword>
<evidence type="ECO:0000313" key="1">
    <source>
        <dbReference type="Ensembl" id="ENSACDP00005004625.1"/>
    </source>
</evidence>
<reference evidence="1" key="1">
    <citation type="submission" date="2025-08" db="UniProtKB">
        <authorList>
            <consortium name="Ensembl"/>
        </authorList>
    </citation>
    <scope>IDENTIFICATION</scope>
</reference>
<proteinExistence type="predicted"/>
<accession>A0A8B9IFV9</accession>
<reference evidence="1" key="2">
    <citation type="submission" date="2025-09" db="UniProtKB">
        <authorList>
            <consortium name="Ensembl"/>
        </authorList>
    </citation>
    <scope>IDENTIFICATION</scope>
</reference>
<dbReference type="Ensembl" id="ENSACDT00005005551.1">
    <property type="protein sequence ID" value="ENSACDP00005004625.1"/>
    <property type="gene ID" value="ENSACDG00005003391.1"/>
</dbReference>